<evidence type="ECO:0000256" key="2">
    <source>
        <dbReference type="SAM" id="SignalP"/>
    </source>
</evidence>
<dbReference type="SUPFAM" id="SSF159774">
    <property type="entry name" value="YerB-like"/>
    <property type="match status" value="1"/>
</dbReference>
<evidence type="ECO:0000259" key="4">
    <source>
        <dbReference type="Pfam" id="PF17479"/>
    </source>
</evidence>
<dbReference type="RefSeq" id="WP_368497192.1">
    <property type="nucleotide sequence ID" value="NZ_CP162511.1"/>
</dbReference>
<dbReference type="EMBL" id="CP162511">
    <property type="protein sequence ID" value="XDI04787.1"/>
    <property type="molecule type" value="Genomic_DNA"/>
</dbReference>
<feature type="signal peptide" evidence="2">
    <location>
        <begin position="1"/>
        <end position="25"/>
    </location>
</feature>
<dbReference type="Pfam" id="PF17479">
    <property type="entry name" value="DUF3048_C"/>
    <property type="match status" value="1"/>
</dbReference>
<protein>
    <submittedName>
        <fullName evidence="5">DUF3048 domain-containing protein</fullName>
    </submittedName>
</protein>
<dbReference type="Gene3D" id="3.50.90.10">
    <property type="entry name" value="YerB-like"/>
    <property type="match status" value="1"/>
</dbReference>
<dbReference type="InterPro" id="IPR021416">
    <property type="entry name" value="DUF3048_N"/>
</dbReference>
<feature type="chain" id="PRO_5044202911" evidence="2">
    <location>
        <begin position="26"/>
        <end position="378"/>
    </location>
</feature>
<sequence>MTTRPRKALRAGGLAAVLLAAGTLAGCVFDAAAPPPAVTPTGAFDADYSEPVPRVPAPLRGTLVEPGSLQNPSLAAKIDNHEDARPQIGLERADLVFEELVEGGLTRYVAVWQSDVPELIGPVRSIRPMDPDIISPLGGIVAYSGGQEQFVDLMLRAPVYNAVHGEADTEETFYRIDGYDSPHDVVVKASELVSEHADLAPPAQQFAYSADVLSSTAAVDGEPTATLSLVFSDSRFPSWQWDEASVSFLRSQEGAPDLGSTGAQLSATNVVSLLVDEVYDYDEEVPRAVLVASGEGWASTGGKTVHLRWSKDDAASPIRLVDDAGATIRLAPGSTWIELVPRETRSVTVTAPVPAPVPGGDPAPEEPGDAGDLGDPVG</sequence>
<gene>
    <name evidence="5" type="ORF">ABFY20_15790</name>
</gene>
<dbReference type="Pfam" id="PF11258">
    <property type="entry name" value="DUF3048"/>
    <property type="match status" value="1"/>
</dbReference>
<evidence type="ECO:0000259" key="3">
    <source>
        <dbReference type="Pfam" id="PF11258"/>
    </source>
</evidence>
<organism evidence="5">
    <name type="scientific">Herbiconiux sp. A18JL235</name>
    <dbReference type="NCBI Taxonomy" id="3152363"/>
    <lineage>
        <taxon>Bacteria</taxon>
        <taxon>Bacillati</taxon>
        <taxon>Actinomycetota</taxon>
        <taxon>Actinomycetes</taxon>
        <taxon>Micrococcales</taxon>
        <taxon>Microbacteriaceae</taxon>
        <taxon>Herbiconiux</taxon>
    </lineage>
</organism>
<dbReference type="InterPro" id="IPR023158">
    <property type="entry name" value="YerB-like_sf"/>
</dbReference>
<name>A0AB39BFI9_9MICO</name>
<dbReference type="AlphaFoldDB" id="A0AB39BFI9"/>
<dbReference type="PROSITE" id="PS51257">
    <property type="entry name" value="PROKAR_LIPOPROTEIN"/>
    <property type="match status" value="1"/>
</dbReference>
<dbReference type="InterPro" id="IPR035328">
    <property type="entry name" value="DUF3048_C"/>
</dbReference>
<keyword evidence="2" id="KW-0732">Signal</keyword>
<feature type="region of interest" description="Disordered" evidence="1">
    <location>
        <begin position="350"/>
        <end position="378"/>
    </location>
</feature>
<reference evidence="5" key="1">
    <citation type="submission" date="2024-05" db="EMBL/GenBank/DDBJ databases">
        <title>Herbiconiux sp. A18JL235.</title>
        <authorList>
            <person name="Zhang G."/>
        </authorList>
    </citation>
    <scope>NUCLEOTIDE SEQUENCE</scope>
    <source>
        <strain evidence="5">A18JL235</strain>
    </source>
</reference>
<evidence type="ECO:0000313" key="5">
    <source>
        <dbReference type="EMBL" id="XDI04787.1"/>
    </source>
</evidence>
<evidence type="ECO:0000256" key="1">
    <source>
        <dbReference type="SAM" id="MobiDB-lite"/>
    </source>
</evidence>
<feature type="domain" description="DUF3048" evidence="3">
    <location>
        <begin position="67"/>
        <end position="194"/>
    </location>
</feature>
<feature type="domain" description="DUF3048" evidence="4">
    <location>
        <begin position="229"/>
        <end position="337"/>
    </location>
</feature>
<accession>A0AB39BFI9</accession>
<proteinExistence type="predicted"/>